<protein>
    <submittedName>
        <fullName evidence="1">Uncharacterized protein</fullName>
    </submittedName>
</protein>
<gene>
    <name evidence="1" type="ORF">AOQ84DRAFT_54680</name>
</gene>
<name>A0A8E2JS54_9PEZI</name>
<sequence length="195" mass="21709">MSKIKREQVICQAYSEHLSLQLSVQHPHLVVRNFKAHTNSAMPFARTDGGARSIDMQCSAAQRSAALKKISAEIDGVAFQTLNSWLLGGLSCCAKLRIQHVDAPNQGLWRLSKRNMLCSKDLGQLPPETGFKTAGSGAPKLSVVLWVQSRRLRSNWLGWAAIPALCKRYLCGAEDDVVVNAPEVLPRKFRWWTIE</sequence>
<evidence type="ECO:0000313" key="2">
    <source>
        <dbReference type="Proteomes" id="UP000250140"/>
    </source>
</evidence>
<accession>A0A8E2JS54</accession>
<dbReference type="AlphaFoldDB" id="A0A8E2JS54"/>
<dbReference type="Proteomes" id="UP000250140">
    <property type="component" value="Unassembled WGS sequence"/>
</dbReference>
<dbReference type="EMBL" id="KV749821">
    <property type="protein sequence ID" value="OCL07640.1"/>
    <property type="molecule type" value="Genomic_DNA"/>
</dbReference>
<organism evidence="1 2">
    <name type="scientific">Glonium stellatum</name>
    <dbReference type="NCBI Taxonomy" id="574774"/>
    <lineage>
        <taxon>Eukaryota</taxon>
        <taxon>Fungi</taxon>
        <taxon>Dikarya</taxon>
        <taxon>Ascomycota</taxon>
        <taxon>Pezizomycotina</taxon>
        <taxon>Dothideomycetes</taxon>
        <taxon>Pleosporomycetidae</taxon>
        <taxon>Gloniales</taxon>
        <taxon>Gloniaceae</taxon>
        <taxon>Glonium</taxon>
    </lineage>
</organism>
<keyword evidence="2" id="KW-1185">Reference proteome</keyword>
<proteinExistence type="predicted"/>
<evidence type="ECO:0000313" key="1">
    <source>
        <dbReference type="EMBL" id="OCL07640.1"/>
    </source>
</evidence>
<reference evidence="1 2" key="1">
    <citation type="journal article" date="2016" name="Nat. Commun.">
        <title>Ectomycorrhizal ecology is imprinted in the genome of the dominant symbiotic fungus Cenococcum geophilum.</title>
        <authorList>
            <consortium name="DOE Joint Genome Institute"/>
            <person name="Peter M."/>
            <person name="Kohler A."/>
            <person name="Ohm R.A."/>
            <person name="Kuo A."/>
            <person name="Krutzmann J."/>
            <person name="Morin E."/>
            <person name="Arend M."/>
            <person name="Barry K.W."/>
            <person name="Binder M."/>
            <person name="Choi C."/>
            <person name="Clum A."/>
            <person name="Copeland A."/>
            <person name="Grisel N."/>
            <person name="Haridas S."/>
            <person name="Kipfer T."/>
            <person name="LaButti K."/>
            <person name="Lindquist E."/>
            <person name="Lipzen A."/>
            <person name="Maire R."/>
            <person name="Meier B."/>
            <person name="Mihaltcheva S."/>
            <person name="Molinier V."/>
            <person name="Murat C."/>
            <person name="Poggeler S."/>
            <person name="Quandt C.A."/>
            <person name="Sperisen C."/>
            <person name="Tritt A."/>
            <person name="Tisserant E."/>
            <person name="Crous P.W."/>
            <person name="Henrissat B."/>
            <person name="Nehls U."/>
            <person name="Egli S."/>
            <person name="Spatafora J.W."/>
            <person name="Grigoriev I.V."/>
            <person name="Martin F.M."/>
        </authorList>
    </citation>
    <scope>NUCLEOTIDE SEQUENCE [LARGE SCALE GENOMIC DNA]</scope>
    <source>
        <strain evidence="1 2">CBS 207.34</strain>
    </source>
</reference>